<keyword evidence="2" id="KW-1185">Reference proteome</keyword>
<dbReference type="PANTHER" id="PTHR33085">
    <property type="entry name" value="OS12G0113100 PROTEIN-RELATED"/>
    <property type="match status" value="1"/>
</dbReference>
<dbReference type="PANTHER" id="PTHR33085:SF129">
    <property type="entry name" value="OS04G0426500 PROTEIN"/>
    <property type="match status" value="1"/>
</dbReference>
<dbReference type="Proteomes" id="UP001231189">
    <property type="component" value="Unassembled WGS sequence"/>
</dbReference>
<dbReference type="EMBL" id="JAUUTY010000006">
    <property type="protein sequence ID" value="KAK1614719.1"/>
    <property type="molecule type" value="Genomic_DNA"/>
</dbReference>
<evidence type="ECO:0000313" key="2">
    <source>
        <dbReference type="Proteomes" id="UP001231189"/>
    </source>
</evidence>
<accession>A0AAD8VPU1</accession>
<proteinExistence type="predicted"/>
<organism evidence="1 2">
    <name type="scientific">Lolium multiflorum</name>
    <name type="common">Italian ryegrass</name>
    <name type="synonym">Lolium perenne subsp. multiflorum</name>
    <dbReference type="NCBI Taxonomy" id="4521"/>
    <lineage>
        <taxon>Eukaryota</taxon>
        <taxon>Viridiplantae</taxon>
        <taxon>Streptophyta</taxon>
        <taxon>Embryophyta</taxon>
        <taxon>Tracheophyta</taxon>
        <taxon>Spermatophyta</taxon>
        <taxon>Magnoliopsida</taxon>
        <taxon>Liliopsida</taxon>
        <taxon>Poales</taxon>
        <taxon>Poaceae</taxon>
        <taxon>BOP clade</taxon>
        <taxon>Pooideae</taxon>
        <taxon>Poodae</taxon>
        <taxon>Poeae</taxon>
        <taxon>Poeae Chloroplast Group 2 (Poeae type)</taxon>
        <taxon>Loliodinae</taxon>
        <taxon>Loliinae</taxon>
        <taxon>Lolium</taxon>
    </lineage>
</organism>
<protein>
    <submittedName>
        <fullName evidence="1">Uncharacterized protein</fullName>
    </submittedName>
</protein>
<name>A0AAD8VPU1_LOLMU</name>
<dbReference type="AlphaFoldDB" id="A0AAD8VPU1"/>
<dbReference type="Pfam" id="PF07893">
    <property type="entry name" value="DUF1668"/>
    <property type="match status" value="1"/>
</dbReference>
<evidence type="ECO:0000313" key="1">
    <source>
        <dbReference type="EMBL" id="KAK1614719.1"/>
    </source>
</evidence>
<comment type="caution">
    <text evidence="1">The sequence shown here is derived from an EMBL/GenBank/DDBJ whole genome shotgun (WGS) entry which is preliminary data.</text>
</comment>
<gene>
    <name evidence="1" type="ORF">QYE76_020236</name>
</gene>
<dbReference type="InterPro" id="IPR012871">
    <property type="entry name" value="DUF1668_ORYSA"/>
</dbReference>
<sequence length="363" mass="39851">MSSFRRFVHLVLRDNPPVKEYSLRNIDMLRFFPTPASAGPPPPSTNNLPPPAISFCPPWLPRGVGGMDFMLFGGDKVLATDQTGSSLLYDPVGNNVRAMPTFTTSKCRSISLTVGGGSDLYAMNTIPSWPCDPVPCAHDHNLEALVSQKEGFLCRPLPPTPCEFREFDPGHGIIRSYTVAGGGSSIWITKEGMGTYSFDTSSGLWSQIGDWALPFSGRGEYVPEHKLWFGLTSTSGSREACDATNLLYSEDVEAQPGDNTNLLCAVDVEAQPGPVVRATWEHVVPPKDLGWSPVDSYLIYLGSARFCISRIFESTKAPHQYVVFTGVEVERCGDDQQEDGGLRMVKHSSEVYVLPSDMIYWVI</sequence>
<reference evidence="1" key="1">
    <citation type="submission" date="2023-07" db="EMBL/GenBank/DDBJ databases">
        <title>A chromosome-level genome assembly of Lolium multiflorum.</title>
        <authorList>
            <person name="Chen Y."/>
            <person name="Copetti D."/>
            <person name="Kolliker R."/>
            <person name="Studer B."/>
        </authorList>
    </citation>
    <scope>NUCLEOTIDE SEQUENCE</scope>
    <source>
        <strain evidence="1">02402/16</strain>
        <tissue evidence="1">Leaf</tissue>
    </source>
</reference>